<keyword evidence="12" id="KW-1185">Reference proteome</keyword>
<dbReference type="Gene3D" id="3.40.630.30">
    <property type="match status" value="1"/>
</dbReference>
<dbReference type="SUPFAM" id="SSF52540">
    <property type="entry name" value="P-loop containing nucleoside triphosphate hydrolases"/>
    <property type="match status" value="1"/>
</dbReference>
<feature type="domain" description="N-acetyltransferase" evidence="10">
    <location>
        <begin position="356"/>
        <end position="540"/>
    </location>
</feature>
<dbReference type="InterPro" id="IPR024914">
    <property type="entry name" value="tRNA_acetyltr_TmcA"/>
</dbReference>
<dbReference type="PROSITE" id="PS51186">
    <property type="entry name" value="GNAT"/>
    <property type="match status" value="1"/>
</dbReference>
<keyword evidence="5 9" id="KW-0547">Nucleotide-binding</keyword>
<evidence type="ECO:0000256" key="1">
    <source>
        <dbReference type="ARBA" id="ARBA00022490"/>
    </source>
</evidence>
<dbReference type="GO" id="GO:1904812">
    <property type="term" value="P:rRNA acetylation involved in maturation of SSU-rRNA"/>
    <property type="evidence" value="ECO:0007669"/>
    <property type="project" value="TreeGrafter"/>
</dbReference>
<sequence>MAVISQYFTQLLQAAQQANHRFGVVLAGEGDWQLHTVQQICQLVDENRIYLLGDELTLPASKQVKFNKGQQLLGQECKLLVCDFRSGFDINSFSAALGCVKGGGLVVVLAAAQCASDTLDKQWLDNCLAQLLVVKQGQALPALPLSEYQTEEGYIQQQAAIEKIVKVVEGHRKRPLVMTADRGRGKSSALGMAAAHLMQQRSMKILLTAPTLATVQPVFEHASRLLPGATQTKNTVEWRGSTLEFIAPDELLRSDSSSDLLLVDEASAIPIPLLKRMVERHHRAVFSTTIHGYEGCGRGFTLKFQTWLKQQRPGSVFYHLDQPIRWAKSDPLERWLFDSFLLNAELSPLSDKPRSCRLESIDKAMLLANSNLLRECFALLVNAHYQTSPNDLMLLLNDPQIRLFAWFEDEVCLGCILTVDEGHLSAELIEDIQLGKRRPRGHLVPVMLANQLGIHAAAEQSSLRIMRIAVHPHLQGQGVGQNMLAQLQQQTDHDFYSTSFGATSELLAFWRYCGFVPVKLGSQRDQASGTHSLVMVKTEQDWLAQAHVCYQLSLHYSVAQSFSQLEIELVRSLFEENDASVDKPSFIELIQAYAKGGASYDSVAPFLDLWWKRSPKLLALASDLFVRKVVQRRSWSECAEILDYPGRKQVEHAFRGQLDLLLSQLDS</sequence>
<feature type="binding site" evidence="9">
    <location>
        <begin position="468"/>
        <end position="470"/>
    </location>
    <ligand>
        <name>acetyl-CoA</name>
        <dbReference type="ChEBI" id="CHEBI:57288"/>
    </ligand>
</feature>
<feature type="binding site" evidence="9">
    <location>
        <position position="325"/>
    </location>
    <ligand>
        <name>ATP</name>
        <dbReference type="ChEBI" id="CHEBI:30616"/>
    </ligand>
</feature>
<protein>
    <recommendedName>
        <fullName evidence="9">tRNA(Met) cytidine acetyltransferase TmcA</fullName>
        <ecNumber evidence="9">2.3.1.193</ecNumber>
    </recommendedName>
</protein>
<organism evidence="11 12">
    <name type="scientific">Vibrio aquaticus</name>
    <dbReference type="NCBI Taxonomy" id="2496559"/>
    <lineage>
        <taxon>Bacteria</taxon>
        <taxon>Pseudomonadati</taxon>
        <taxon>Pseudomonadota</taxon>
        <taxon>Gammaproteobacteria</taxon>
        <taxon>Vibrionales</taxon>
        <taxon>Vibrionaceae</taxon>
        <taxon>Vibrio</taxon>
    </lineage>
</organism>
<dbReference type="Proteomes" id="UP000268973">
    <property type="component" value="Unassembled WGS sequence"/>
</dbReference>
<proteinExistence type="inferred from homology"/>
<comment type="caution">
    <text evidence="9">Lacks conserved residue(s) required for the propagation of feature annotation.</text>
</comment>
<dbReference type="Pfam" id="PF05127">
    <property type="entry name" value="NAT10_TcmA_helicase"/>
    <property type="match status" value="1"/>
</dbReference>
<evidence type="ECO:0000256" key="7">
    <source>
        <dbReference type="ARBA" id="ARBA00022884"/>
    </source>
</evidence>
<evidence type="ECO:0000256" key="2">
    <source>
        <dbReference type="ARBA" id="ARBA00022555"/>
    </source>
</evidence>
<dbReference type="GO" id="GO:0005737">
    <property type="term" value="C:cytoplasm"/>
    <property type="evidence" value="ECO:0007669"/>
    <property type="project" value="UniProtKB-SubCell"/>
</dbReference>
<dbReference type="Gene3D" id="1.20.120.890">
    <property type="entry name" value="tRNA(Met) cytidine acetyltransferase, tail domain"/>
    <property type="match status" value="1"/>
</dbReference>
<feature type="binding site" evidence="9">
    <location>
        <position position="505"/>
    </location>
    <ligand>
        <name>acetyl-CoA</name>
        <dbReference type="ChEBI" id="CHEBI:57288"/>
    </ligand>
</feature>
<dbReference type="InterPro" id="IPR027417">
    <property type="entry name" value="P-loop_NTPase"/>
</dbReference>
<comment type="caution">
    <text evidence="11">The sequence shown here is derived from an EMBL/GenBank/DDBJ whole genome shotgun (WGS) entry which is preliminary data.</text>
</comment>
<dbReference type="FunFam" id="3.40.50.300:FF:001011">
    <property type="entry name" value="tRNA(Met) cytidine acetyltransferase TmcA"/>
    <property type="match status" value="1"/>
</dbReference>
<comment type="similarity">
    <text evidence="9">Belongs to the TmcA family.</text>
</comment>
<dbReference type="Gene3D" id="3.40.50.11040">
    <property type="match status" value="1"/>
</dbReference>
<keyword evidence="7 9" id="KW-0694">RNA-binding</keyword>
<comment type="function">
    <text evidence="9">Catalyzes the formation of N(4)-acetylcytidine (ac(4)C) at the wobble position of tRNA(Met), by using acetyl-CoA as an acetyl donor and ATP (or GTP).</text>
</comment>
<dbReference type="InterPro" id="IPR038321">
    <property type="entry name" value="TmcA_C_sf"/>
</dbReference>
<dbReference type="GO" id="GO:0002101">
    <property type="term" value="P:tRNA wobble cytosine modification"/>
    <property type="evidence" value="ECO:0007669"/>
    <property type="project" value="UniProtKB-UniRule"/>
</dbReference>
<dbReference type="Gene3D" id="3.40.50.300">
    <property type="entry name" value="P-loop containing nucleotide triphosphate hydrolases"/>
    <property type="match status" value="1"/>
</dbReference>
<evidence type="ECO:0000256" key="5">
    <source>
        <dbReference type="ARBA" id="ARBA00022741"/>
    </source>
</evidence>
<dbReference type="Pfam" id="PF13718">
    <property type="entry name" value="GNAT_acetyltr_2"/>
    <property type="match status" value="2"/>
</dbReference>
<keyword evidence="4 9" id="KW-0819">tRNA processing</keyword>
<feature type="binding site" evidence="9">
    <location>
        <position position="157"/>
    </location>
    <ligand>
        <name>ATP</name>
        <dbReference type="ChEBI" id="CHEBI:30616"/>
    </ligand>
</feature>
<evidence type="ECO:0000256" key="9">
    <source>
        <dbReference type="HAMAP-Rule" id="MF_01886"/>
    </source>
</evidence>
<dbReference type="HAMAP" id="MF_01886">
    <property type="entry name" value="tRNA_acetyltr_TmcA"/>
    <property type="match status" value="1"/>
</dbReference>
<gene>
    <name evidence="9" type="primary">tmcA</name>
    <name evidence="11" type="ORF">EJ063_03750</name>
</gene>
<name>A0A432D1V9_9VIBR</name>
<evidence type="ECO:0000256" key="8">
    <source>
        <dbReference type="ARBA" id="ARBA00023315"/>
    </source>
</evidence>
<evidence type="ECO:0000313" key="12">
    <source>
        <dbReference type="Proteomes" id="UP000268973"/>
    </source>
</evidence>
<dbReference type="InterPro" id="IPR016181">
    <property type="entry name" value="Acyl_CoA_acyltransferase"/>
</dbReference>
<dbReference type="PANTHER" id="PTHR10925:SF5">
    <property type="entry name" value="RNA CYTIDINE ACETYLTRANSFERASE"/>
    <property type="match status" value="1"/>
</dbReference>
<evidence type="ECO:0000256" key="3">
    <source>
        <dbReference type="ARBA" id="ARBA00022679"/>
    </source>
</evidence>
<evidence type="ECO:0000313" key="11">
    <source>
        <dbReference type="EMBL" id="RTZ17912.1"/>
    </source>
</evidence>
<comment type="catalytic activity">
    <reaction evidence="9">
        <text>cytidine(34) in elongator tRNA(Met) + acetyl-CoA + ATP + H2O = N(4)-acetylcytidine(34) in elongator tRNA(Met) + ADP + phosphate + CoA + H(+)</text>
        <dbReference type="Rhea" id="RHEA:43788"/>
        <dbReference type="Rhea" id="RHEA-COMP:10693"/>
        <dbReference type="Rhea" id="RHEA-COMP:10694"/>
        <dbReference type="ChEBI" id="CHEBI:15377"/>
        <dbReference type="ChEBI" id="CHEBI:15378"/>
        <dbReference type="ChEBI" id="CHEBI:30616"/>
        <dbReference type="ChEBI" id="CHEBI:43474"/>
        <dbReference type="ChEBI" id="CHEBI:57287"/>
        <dbReference type="ChEBI" id="CHEBI:57288"/>
        <dbReference type="ChEBI" id="CHEBI:74900"/>
        <dbReference type="ChEBI" id="CHEBI:82748"/>
        <dbReference type="ChEBI" id="CHEBI:456216"/>
        <dbReference type="EC" id="2.3.1.193"/>
    </reaction>
</comment>
<evidence type="ECO:0000259" key="10">
    <source>
        <dbReference type="PROSITE" id="PS51186"/>
    </source>
</evidence>
<dbReference type="RefSeq" id="WP_126572662.1">
    <property type="nucleotide sequence ID" value="NZ_RXZH01000001.1"/>
</dbReference>
<dbReference type="InterPro" id="IPR000182">
    <property type="entry name" value="GNAT_dom"/>
</dbReference>
<dbReference type="InterPro" id="IPR013562">
    <property type="entry name" value="TmcA/NAT10_N"/>
</dbReference>
<dbReference type="SUPFAM" id="SSF55729">
    <property type="entry name" value="Acyl-CoA N-acyltransferases (Nat)"/>
    <property type="match status" value="1"/>
</dbReference>
<keyword evidence="1 9" id="KW-0963">Cytoplasm</keyword>
<accession>A0A432D1V9</accession>
<dbReference type="GO" id="GO:1990883">
    <property type="term" value="F:18S rRNA cytidine N-acetyltransferase activity"/>
    <property type="evidence" value="ECO:0007669"/>
    <property type="project" value="TreeGrafter"/>
</dbReference>
<comment type="subcellular location">
    <subcellularLocation>
        <location evidence="9">Cytoplasm</location>
    </subcellularLocation>
</comment>
<dbReference type="EC" id="2.3.1.193" evidence="9"/>
<evidence type="ECO:0000256" key="6">
    <source>
        <dbReference type="ARBA" id="ARBA00022840"/>
    </source>
</evidence>
<keyword evidence="6 9" id="KW-0067">ATP-binding</keyword>
<dbReference type="AlphaFoldDB" id="A0A432D1V9"/>
<reference evidence="11 12" key="1">
    <citation type="submission" date="2018-12" db="EMBL/GenBank/DDBJ databases">
        <title>Vibrio sp. isolated from China Sea.</title>
        <authorList>
            <person name="Li Y."/>
        </authorList>
    </citation>
    <scope>NUCLEOTIDE SEQUENCE [LARGE SCALE GENOMIC DNA]</scope>
    <source>
        <strain evidence="11 12">BEI207</strain>
    </source>
</reference>
<dbReference type="InterPro" id="IPR007807">
    <property type="entry name" value="TcmA/NAT10_helicase"/>
</dbReference>
<keyword evidence="8 9" id="KW-0012">Acyltransferase</keyword>
<keyword evidence="3 9" id="KW-0808">Transferase</keyword>
<evidence type="ECO:0000256" key="4">
    <source>
        <dbReference type="ARBA" id="ARBA00022694"/>
    </source>
</evidence>
<dbReference type="InterPro" id="IPR032672">
    <property type="entry name" value="TmcA/NAT10/Kre33"/>
</dbReference>
<dbReference type="OrthoDB" id="5578851at2"/>
<dbReference type="PANTHER" id="PTHR10925">
    <property type="entry name" value="N-ACETYLTRANSFERASE 10"/>
    <property type="match status" value="1"/>
</dbReference>
<dbReference type="EMBL" id="RXZH01000001">
    <property type="protein sequence ID" value="RTZ17912.1"/>
    <property type="molecule type" value="Genomic_DNA"/>
</dbReference>
<dbReference type="GO" id="GO:0005524">
    <property type="term" value="F:ATP binding"/>
    <property type="evidence" value="ECO:0007669"/>
    <property type="project" value="UniProtKB-UniRule"/>
</dbReference>
<dbReference type="GO" id="GO:0051392">
    <property type="term" value="F:tRNA cytidine N4-acetyltransferase activity"/>
    <property type="evidence" value="ECO:0007669"/>
    <property type="project" value="UniProtKB-UniRule"/>
</dbReference>
<keyword evidence="2 9" id="KW-0820">tRNA-binding</keyword>
<dbReference type="GO" id="GO:0051391">
    <property type="term" value="P:tRNA acetylation"/>
    <property type="evidence" value="ECO:0007669"/>
    <property type="project" value="UniProtKB-UniRule"/>
</dbReference>
<dbReference type="GO" id="GO:0000049">
    <property type="term" value="F:tRNA binding"/>
    <property type="evidence" value="ECO:0007669"/>
    <property type="project" value="UniProtKB-UniRule"/>
</dbReference>
<dbReference type="Pfam" id="PF08351">
    <property type="entry name" value="TmcA_N"/>
    <property type="match status" value="1"/>
</dbReference>